<keyword evidence="6" id="KW-0472">Membrane</keyword>
<keyword evidence="5 8" id="KW-0732">Signal</keyword>
<dbReference type="GO" id="GO:0009279">
    <property type="term" value="C:cell outer membrane"/>
    <property type="evidence" value="ECO:0007669"/>
    <property type="project" value="UniProtKB-SubCell"/>
</dbReference>
<evidence type="ECO:0000256" key="6">
    <source>
        <dbReference type="ARBA" id="ARBA00023136"/>
    </source>
</evidence>
<keyword evidence="4" id="KW-0812">Transmembrane</keyword>
<reference evidence="9 10" key="1">
    <citation type="submission" date="2017-02" db="EMBL/GenBank/DDBJ databases">
        <authorList>
            <person name="Peterson S.W."/>
        </authorList>
    </citation>
    <scope>NUCLEOTIDE SEQUENCE [LARGE SCALE GENOMIC DNA]</scope>
    <source>
        <strain evidence="9 10">DSM 18034</strain>
    </source>
</reference>
<dbReference type="Proteomes" id="UP000189733">
    <property type="component" value="Unassembled WGS sequence"/>
</dbReference>
<dbReference type="AlphaFoldDB" id="A0A1T4VIP3"/>
<evidence type="ECO:0000256" key="4">
    <source>
        <dbReference type="ARBA" id="ARBA00022692"/>
    </source>
</evidence>
<dbReference type="Gene3D" id="2.40.160.60">
    <property type="entry name" value="Outer membrane protein transport protein (OMPP1/FadL/TodX)"/>
    <property type="match status" value="1"/>
</dbReference>
<comment type="similarity">
    <text evidence="2">Belongs to the OmpP1/FadL family.</text>
</comment>
<keyword evidence="7" id="KW-0998">Cell outer membrane</keyword>
<keyword evidence="10" id="KW-1185">Reference proteome</keyword>
<evidence type="ECO:0000313" key="10">
    <source>
        <dbReference type="Proteomes" id="UP000189733"/>
    </source>
</evidence>
<evidence type="ECO:0000313" key="9">
    <source>
        <dbReference type="EMBL" id="SKA64758.1"/>
    </source>
</evidence>
<evidence type="ECO:0000256" key="5">
    <source>
        <dbReference type="ARBA" id="ARBA00022729"/>
    </source>
</evidence>
<feature type="signal peptide" evidence="8">
    <location>
        <begin position="1"/>
        <end position="24"/>
    </location>
</feature>
<protein>
    <submittedName>
        <fullName evidence="9">Long-chain fatty acid transport protein</fullName>
    </submittedName>
</protein>
<gene>
    <name evidence="9" type="ORF">SAMN02745702_00399</name>
</gene>
<evidence type="ECO:0000256" key="2">
    <source>
        <dbReference type="ARBA" id="ARBA00008163"/>
    </source>
</evidence>
<name>A0A1T4VIP3_9BACT</name>
<evidence type="ECO:0000256" key="3">
    <source>
        <dbReference type="ARBA" id="ARBA00022452"/>
    </source>
</evidence>
<keyword evidence="3" id="KW-1134">Transmembrane beta strand</keyword>
<dbReference type="RefSeq" id="WP_078683708.1">
    <property type="nucleotide sequence ID" value="NZ_FUYA01000001.1"/>
</dbReference>
<evidence type="ECO:0000256" key="7">
    <source>
        <dbReference type="ARBA" id="ARBA00023237"/>
    </source>
</evidence>
<dbReference type="Pfam" id="PF03349">
    <property type="entry name" value="Toluene_X"/>
    <property type="match status" value="1"/>
</dbReference>
<evidence type="ECO:0000256" key="8">
    <source>
        <dbReference type="SAM" id="SignalP"/>
    </source>
</evidence>
<proteinExistence type="inferred from homology"/>
<evidence type="ECO:0000256" key="1">
    <source>
        <dbReference type="ARBA" id="ARBA00004571"/>
    </source>
</evidence>
<dbReference type="PANTHER" id="PTHR35093">
    <property type="entry name" value="OUTER MEMBRANE PROTEIN NMB0088-RELATED"/>
    <property type="match status" value="1"/>
</dbReference>
<dbReference type="OrthoDB" id="9922at2"/>
<comment type="subcellular location">
    <subcellularLocation>
        <location evidence="1">Cell outer membrane</location>
        <topology evidence="1">Multi-pass membrane protein</topology>
    </subcellularLocation>
</comment>
<sequence>MKTALRNCLLALLLVMCTAVGAQAAGYGLYEFSARGNALGGSLVARTPDAAAAAFNPANTTNLPGTHMQFGATFINPYSKIDFENFSGAYEDATGKSNVWVPPHFYITHQLNDRFWLNLGVMSRFGLGTEFEETWTGRYNVNFASINAFSVNPTIAWKMTDKLSLAVGPEFMWFKYRSDKVVDGNSVIYKAKNGPGASRVPGSVGMTGVPQDPTSHGEDIDAMLEGDSVGLGFTAALHYQINKDWAAGLTYRSQMKQEVRGEATFSLPNSSNPANNAFYSTLFKNSSAGAKIILPDEVFAGVSWQATPKLSLEADLVWTNWSLYRTLTVEYDDLPAQEASISDKNWRDAWRVQLGAEYAYSDALTLRCGYVWDQSPIHGDQADYMIPTGDRHLFSVGTGYRFNENWTVDLSYTYLIAQDRSFDNRPAEGVFESEAHDTVTHLYGITVGYDF</sequence>
<organism evidence="9 10">
    <name type="scientific">Desulfobaculum bizertense DSM 18034</name>
    <dbReference type="NCBI Taxonomy" id="1121442"/>
    <lineage>
        <taxon>Bacteria</taxon>
        <taxon>Pseudomonadati</taxon>
        <taxon>Thermodesulfobacteriota</taxon>
        <taxon>Desulfovibrionia</taxon>
        <taxon>Desulfovibrionales</taxon>
        <taxon>Desulfovibrionaceae</taxon>
        <taxon>Desulfobaculum</taxon>
    </lineage>
</organism>
<dbReference type="GO" id="GO:0015483">
    <property type="term" value="F:long-chain fatty acid transporting porin activity"/>
    <property type="evidence" value="ECO:0007669"/>
    <property type="project" value="TreeGrafter"/>
</dbReference>
<dbReference type="EMBL" id="FUYA01000001">
    <property type="protein sequence ID" value="SKA64758.1"/>
    <property type="molecule type" value="Genomic_DNA"/>
</dbReference>
<dbReference type="InterPro" id="IPR005017">
    <property type="entry name" value="OMPP1/FadL/TodX"/>
</dbReference>
<dbReference type="SUPFAM" id="SSF56935">
    <property type="entry name" value="Porins"/>
    <property type="match status" value="1"/>
</dbReference>
<accession>A0A1T4VIP3</accession>
<dbReference type="PANTHER" id="PTHR35093:SF8">
    <property type="entry name" value="OUTER MEMBRANE PROTEIN NMB0088-RELATED"/>
    <property type="match status" value="1"/>
</dbReference>
<feature type="chain" id="PRO_5012142882" evidence="8">
    <location>
        <begin position="25"/>
        <end position="451"/>
    </location>
</feature>